<dbReference type="Proteomes" id="UP000664169">
    <property type="component" value="Unassembled WGS sequence"/>
</dbReference>
<name>A0A8H3IQC2_9LECA</name>
<reference evidence="2" key="1">
    <citation type="submission" date="2021-03" db="EMBL/GenBank/DDBJ databases">
        <authorList>
            <person name="Tagirdzhanova G."/>
        </authorList>
    </citation>
    <scope>NUCLEOTIDE SEQUENCE</scope>
</reference>
<accession>A0A8H3IQC2</accession>
<comment type="caution">
    <text evidence="2">The sequence shown here is derived from an EMBL/GenBank/DDBJ whole genome shotgun (WGS) entry which is preliminary data.</text>
</comment>
<gene>
    <name evidence="2" type="ORF">GOMPHAMPRED_005414</name>
</gene>
<evidence type="ECO:0000256" key="1">
    <source>
        <dbReference type="SAM" id="MobiDB-lite"/>
    </source>
</evidence>
<dbReference type="EMBL" id="CAJPDQ010000032">
    <property type="protein sequence ID" value="CAF9929470.1"/>
    <property type="molecule type" value="Genomic_DNA"/>
</dbReference>
<keyword evidence="3" id="KW-1185">Reference proteome</keyword>
<feature type="region of interest" description="Disordered" evidence="1">
    <location>
        <begin position="81"/>
        <end position="117"/>
    </location>
</feature>
<evidence type="ECO:0000313" key="2">
    <source>
        <dbReference type="EMBL" id="CAF9929470.1"/>
    </source>
</evidence>
<protein>
    <submittedName>
        <fullName evidence="2">Uncharacterized protein</fullName>
    </submittedName>
</protein>
<feature type="region of interest" description="Disordered" evidence="1">
    <location>
        <begin position="1"/>
        <end position="68"/>
    </location>
</feature>
<feature type="compositionally biased region" description="Basic and acidic residues" evidence="1">
    <location>
        <begin position="94"/>
        <end position="111"/>
    </location>
</feature>
<dbReference type="PANTHER" id="PTHR38703">
    <property type="entry name" value="CHROMOSOME 8, WHOLE GENOME SHOTGUN SEQUENCE"/>
    <property type="match status" value="1"/>
</dbReference>
<feature type="compositionally biased region" description="Polar residues" evidence="1">
    <location>
        <begin position="11"/>
        <end position="26"/>
    </location>
</feature>
<dbReference type="PANTHER" id="PTHR38703:SF1">
    <property type="entry name" value="ALLERGEN"/>
    <property type="match status" value="1"/>
</dbReference>
<sequence length="264" mass="29519">MNAHRSDPLGSLSQRNTVAQRNQSSTIRRKEVPTTGNLTASADLQRHDENVSKRHTSNDNVIGTALGHPETDLPVAAEFTNHRSGMDTGTSLDAGRKTLSHQDDKAQEHSHKQSTISTDELTKDIEHLGLTSPDVTTPASFVSASEDYLETKPEMQSKHLPSAEEIVERAKYNSTDTTYHNKIAPAVTHETIKERVHEITEERITRNIHHYHHVHRILPVHDVEVLPAKHYRIVDGVQVEMKPEEVPQSRVDAWESSIIPKTGG</sequence>
<proteinExistence type="predicted"/>
<dbReference type="OrthoDB" id="5325276at2759"/>
<evidence type="ECO:0000313" key="3">
    <source>
        <dbReference type="Proteomes" id="UP000664169"/>
    </source>
</evidence>
<dbReference type="AlphaFoldDB" id="A0A8H3IQC2"/>
<organism evidence="2 3">
    <name type="scientific">Gomphillus americanus</name>
    <dbReference type="NCBI Taxonomy" id="1940652"/>
    <lineage>
        <taxon>Eukaryota</taxon>
        <taxon>Fungi</taxon>
        <taxon>Dikarya</taxon>
        <taxon>Ascomycota</taxon>
        <taxon>Pezizomycotina</taxon>
        <taxon>Lecanoromycetes</taxon>
        <taxon>OSLEUM clade</taxon>
        <taxon>Ostropomycetidae</taxon>
        <taxon>Ostropales</taxon>
        <taxon>Graphidaceae</taxon>
        <taxon>Gomphilloideae</taxon>
        <taxon>Gomphillus</taxon>
    </lineage>
</organism>